<sequence length="191" mass="21577">MKMTLGKRMGESFFVPFRFGVLIVLLFLVQEVFRIDLAFLGIFPMKIKFLHGVLFSPLIHGNVLHLISNLIPFLVLGTSLYFFYDKVADRVILQCYLFTNLIVWFAGRPYFHIGASGLVYGLAFFMISLGIFRGTVKSIIISFITIFLYGGIIYGVLPTDKKISWESHLAGTAVGIVSAFQVSRKRKISSF</sequence>
<organism evidence="7 8">
    <name type="scientific">Rhodonellum ikkaensis</name>
    <dbReference type="NCBI Taxonomy" id="336829"/>
    <lineage>
        <taxon>Bacteria</taxon>
        <taxon>Pseudomonadati</taxon>
        <taxon>Bacteroidota</taxon>
        <taxon>Cytophagia</taxon>
        <taxon>Cytophagales</taxon>
        <taxon>Cytophagaceae</taxon>
        <taxon>Rhodonellum</taxon>
    </lineage>
</organism>
<feature type="transmembrane region" description="Helical" evidence="5">
    <location>
        <begin position="113"/>
        <end position="132"/>
    </location>
</feature>
<dbReference type="Proteomes" id="UP000199663">
    <property type="component" value="Unassembled WGS sequence"/>
</dbReference>
<evidence type="ECO:0000256" key="4">
    <source>
        <dbReference type="ARBA" id="ARBA00023136"/>
    </source>
</evidence>
<dbReference type="Pfam" id="PF01694">
    <property type="entry name" value="Rhomboid"/>
    <property type="match status" value="1"/>
</dbReference>
<feature type="transmembrane region" description="Helical" evidence="5">
    <location>
        <begin position="91"/>
        <end position="107"/>
    </location>
</feature>
<evidence type="ECO:0000256" key="3">
    <source>
        <dbReference type="ARBA" id="ARBA00022989"/>
    </source>
</evidence>
<comment type="caution">
    <text evidence="7">The sequence shown here is derived from an EMBL/GenBank/DDBJ whole genome shotgun (WGS) entry which is preliminary data.</text>
</comment>
<dbReference type="GO" id="GO:0006508">
    <property type="term" value="P:proteolysis"/>
    <property type="evidence" value="ECO:0007669"/>
    <property type="project" value="UniProtKB-KW"/>
</dbReference>
<keyword evidence="7" id="KW-0378">Hydrolase</keyword>
<keyword evidence="2 5" id="KW-0812">Transmembrane</keyword>
<dbReference type="GO" id="GO:0008233">
    <property type="term" value="F:peptidase activity"/>
    <property type="evidence" value="ECO:0007669"/>
    <property type="project" value="UniProtKB-KW"/>
</dbReference>
<keyword evidence="7" id="KW-0645">Protease</keyword>
<feature type="transmembrane region" description="Helical" evidence="5">
    <location>
        <begin position="58"/>
        <end position="84"/>
    </location>
</feature>
<evidence type="ECO:0000313" key="8">
    <source>
        <dbReference type="Proteomes" id="UP000199663"/>
    </source>
</evidence>
<name>A0A1H3TTC7_9BACT</name>
<dbReference type="InterPro" id="IPR035952">
    <property type="entry name" value="Rhomboid-like_sf"/>
</dbReference>
<dbReference type="EMBL" id="FNQC01000021">
    <property type="protein sequence ID" value="SDZ53406.1"/>
    <property type="molecule type" value="Genomic_DNA"/>
</dbReference>
<evidence type="ECO:0000259" key="6">
    <source>
        <dbReference type="Pfam" id="PF01694"/>
    </source>
</evidence>
<dbReference type="RefSeq" id="WP_019600268.1">
    <property type="nucleotide sequence ID" value="NZ_FNQC01000021.1"/>
</dbReference>
<feature type="transmembrane region" description="Helical" evidence="5">
    <location>
        <begin position="139"/>
        <end position="157"/>
    </location>
</feature>
<dbReference type="InterPro" id="IPR022764">
    <property type="entry name" value="Peptidase_S54_rhomboid_dom"/>
</dbReference>
<proteinExistence type="predicted"/>
<keyword evidence="4 5" id="KW-0472">Membrane</keyword>
<reference evidence="7 8" key="1">
    <citation type="submission" date="2016-10" db="EMBL/GenBank/DDBJ databases">
        <authorList>
            <person name="Varghese N."/>
            <person name="Submissions S."/>
        </authorList>
    </citation>
    <scope>NUCLEOTIDE SEQUENCE [LARGE SCALE GENOMIC DNA]</scope>
    <source>
        <strain evidence="7 8">DSM 17997</strain>
    </source>
</reference>
<evidence type="ECO:0000256" key="5">
    <source>
        <dbReference type="SAM" id="Phobius"/>
    </source>
</evidence>
<evidence type="ECO:0000256" key="1">
    <source>
        <dbReference type="ARBA" id="ARBA00004141"/>
    </source>
</evidence>
<dbReference type="Gene3D" id="1.20.1540.10">
    <property type="entry name" value="Rhomboid-like"/>
    <property type="match status" value="1"/>
</dbReference>
<keyword evidence="3 5" id="KW-1133">Transmembrane helix</keyword>
<dbReference type="SUPFAM" id="SSF144091">
    <property type="entry name" value="Rhomboid-like"/>
    <property type="match status" value="1"/>
</dbReference>
<evidence type="ECO:0000313" key="7">
    <source>
        <dbReference type="EMBL" id="SDZ53406.1"/>
    </source>
</evidence>
<protein>
    <submittedName>
        <fullName evidence="7">Membrane associated serine protease, rhomboid family</fullName>
    </submittedName>
</protein>
<evidence type="ECO:0000256" key="2">
    <source>
        <dbReference type="ARBA" id="ARBA00022692"/>
    </source>
</evidence>
<feature type="domain" description="Peptidase S54 rhomboid" evidence="6">
    <location>
        <begin position="52"/>
        <end position="184"/>
    </location>
</feature>
<comment type="subcellular location">
    <subcellularLocation>
        <location evidence="1">Membrane</location>
        <topology evidence="1">Multi-pass membrane protein</topology>
    </subcellularLocation>
</comment>
<gene>
    <name evidence="7" type="ORF">SAMN05444412_12131</name>
</gene>
<keyword evidence="8" id="KW-1185">Reference proteome</keyword>
<accession>A0A1H3TTC7</accession>